<comment type="caution">
    <text evidence="1">The sequence shown here is derived from an EMBL/GenBank/DDBJ whole genome shotgun (WGS) entry which is preliminary data.</text>
</comment>
<dbReference type="GeneID" id="89687504"/>
<protein>
    <submittedName>
        <fullName evidence="1">Phage tail assembly protein</fullName>
    </submittedName>
</protein>
<keyword evidence="2" id="KW-1185">Reference proteome</keyword>
<proteinExistence type="predicted"/>
<evidence type="ECO:0000313" key="1">
    <source>
        <dbReference type="EMBL" id="MBW8287835.1"/>
    </source>
</evidence>
<reference evidence="1 2" key="1">
    <citation type="submission" date="2021-05" db="EMBL/GenBank/DDBJ databases">
        <title>Draft Whole Genome Sequencing Of Biosensor Chromobacterium violaceum Strain CV026 Reveals A Regulatory RNA In Chromobacterium violaceum Phenotype Regulatory Network.</title>
        <authorList>
            <person name="Hong K.W."/>
            <person name="Chan K.G."/>
            <person name="Chang C.-Y."/>
        </authorList>
    </citation>
    <scope>NUCLEOTIDE SEQUENCE [LARGE SCALE GENOMIC DNA]</scope>
    <source>
        <strain evidence="1 2">ATCC 31532</strain>
    </source>
</reference>
<dbReference type="EMBL" id="JAHDTB010000006">
    <property type="protein sequence ID" value="MBW8287835.1"/>
    <property type="molecule type" value="Genomic_DNA"/>
</dbReference>
<accession>A0ABS7FCM7</accession>
<gene>
    <name evidence="1" type="ORF">KIF53_09385</name>
</gene>
<dbReference type="Proteomes" id="UP000711178">
    <property type="component" value="Unassembled WGS sequence"/>
</dbReference>
<name>A0ABS7FCM7_9NEIS</name>
<dbReference type="Pfam" id="PF10109">
    <property type="entry name" value="Phage_TAC_7"/>
    <property type="match status" value="1"/>
</dbReference>
<organism evidence="1 2">
    <name type="scientific">Chromobacterium subtsugae</name>
    <dbReference type="NCBI Taxonomy" id="251747"/>
    <lineage>
        <taxon>Bacteria</taxon>
        <taxon>Pseudomonadati</taxon>
        <taxon>Pseudomonadota</taxon>
        <taxon>Betaproteobacteria</taxon>
        <taxon>Neisseriales</taxon>
        <taxon>Chromobacteriaceae</taxon>
        <taxon>Chromobacterium</taxon>
    </lineage>
</organism>
<sequence>MKLTSAITLNGVKTDTMTMREPTVGDQLSARKVAGADDGEYELHMFASVLGCAPSDLHQLTMFDYAELQKAWFRLVSRDESAGGEPR</sequence>
<evidence type="ECO:0000313" key="2">
    <source>
        <dbReference type="Proteomes" id="UP000711178"/>
    </source>
</evidence>
<dbReference type="RefSeq" id="WP_181243171.1">
    <property type="nucleotide sequence ID" value="NZ_CP142381.1"/>
</dbReference>
<dbReference type="InterPro" id="IPR019289">
    <property type="entry name" value="Phage_tail_E/E"/>
</dbReference>